<dbReference type="OMA" id="MACGWMQ"/>
<reference evidence="1 2" key="1">
    <citation type="journal article" date="2009" name="Science">
        <title>Green evolution and dynamic adaptations revealed by genomes of the marine picoeukaryotes Micromonas.</title>
        <authorList>
            <person name="Worden A.Z."/>
            <person name="Lee J.H."/>
            <person name="Mock T."/>
            <person name="Rouze P."/>
            <person name="Simmons M.P."/>
            <person name="Aerts A.L."/>
            <person name="Allen A.E."/>
            <person name="Cuvelier M.L."/>
            <person name="Derelle E."/>
            <person name="Everett M.V."/>
            <person name="Foulon E."/>
            <person name="Grimwood J."/>
            <person name="Gundlach H."/>
            <person name="Henrissat B."/>
            <person name="Napoli C."/>
            <person name="McDonald S.M."/>
            <person name="Parker M.S."/>
            <person name="Rombauts S."/>
            <person name="Salamov A."/>
            <person name="Von Dassow P."/>
            <person name="Badger J.H."/>
            <person name="Coutinho P.M."/>
            <person name="Demir E."/>
            <person name="Dubchak I."/>
            <person name="Gentemann C."/>
            <person name="Eikrem W."/>
            <person name="Gready J.E."/>
            <person name="John U."/>
            <person name="Lanier W."/>
            <person name="Lindquist E.A."/>
            <person name="Lucas S."/>
            <person name="Mayer K.F."/>
            <person name="Moreau H."/>
            <person name="Not F."/>
            <person name="Otillar R."/>
            <person name="Panaud O."/>
            <person name="Pangilinan J."/>
            <person name="Paulsen I."/>
            <person name="Piegu B."/>
            <person name="Poliakov A."/>
            <person name="Robbens S."/>
            <person name="Schmutz J."/>
            <person name="Toulza E."/>
            <person name="Wyss T."/>
            <person name="Zelensky A."/>
            <person name="Zhou K."/>
            <person name="Armbrust E.V."/>
            <person name="Bhattacharya D."/>
            <person name="Goodenough U.W."/>
            <person name="Van de Peer Y."/>
            <person name="Grigoriev I.V."/>
        </authorList>
    </citation>
    <scope>NUCLEOTIDE SEQUENCE [LARGE SCALE GENOMIC DNA]</scope>
    <source>
        <strain evidence="2">RCC299 / NOUM17</strain>
    </source>
</reference>
<dbReference type="Pfam" id="PF00805">
    <property type="entry name" value="Pentapeptide"/>
    <property type="match status" value="1"/>
</dbReference>
<dbReference type="GeneID" id="8248544"/>
<dbReference type="InParanoid" id="C1EFK7"/>
<evidence type="ECO:0000313" key="2">
    <source>
        <dbReference type="Proteomes" id="UP000002009"/>
    </source>
</evidence>
<dbReference type="PANTHER" id="PTHR47200">
    <property type="entry name" value="THYLAKOID LUMENAL 15 KDA PROTEIN 1, CHLOROPLASTIC"/>
    <property type="match status" value="1"/>
</dbReference>
<dbReference type="PANTHER" id="PTHR47200:SF2">
    <property type="entry name" value="THYLAKOID LUMENAL 15 KDA PROTEIN 1, CHLOROPLASTIC"/>
    <property type="match status" value="1"/>
</dbReference>
<proteinExistence type="predicted"/>
<dbReference type="InterPro" id="IPR044213">
    <property type="entry name" value="At2g44920-like"/>
</dbReference>
<dbReference type="Proteomes" id="UP000002009">
    <property type="component" value="Chromosome 13"/>
</dbReference>
<evidence type="ECO:0000313" key="1">
    <source>
        <dbReference type="EMBL" id="ACO67104.1"/>
    </source>
</evidence>
<keyword evidence="2" id="KW-1185">Reference proteome</keyword>
<dbReference type="STRING" id="296587.C1EFK7"/>
<sequence>KDYSGRDLTAEFYTKGSLKRAKFGGSNLAGVTLFGADLTDADFTGADLTNANLGQCNLTGTIFKDANLSGAIVSGANMDDLGDIDGSDWTDVIVRKDVNDKMCARNPQGINAVTGNPTAMSLFCN</sequence>
<name>C1EFK7_MICCC</name>
<accession>C1EFK7</accession>
<dbReference type="SUPFAM" id="SSF141571">
    <property type="entry name" value="Pentapeptide repeat-like"/>
    <property type="match status" value="1"/>
</dbReference>
<dbReference type="eggNOG" id="ENOG502S9PA">
    <property type="taxonomic scope" value="Eukaryota"/>
</dbReference>
<evidence type="ECO:0008006" key="3">
    <source>
        <dbReference type="Google" id="ProtNLM"/>
    </source>
</evidence>
<dbReference type="RefSeq" id="XP_002505846.1">
    <property type="nucleotide sequence ID" value="XM_002505800.1"/>
</dbReference>
<gene>
    <name evidence="1" type="ORF">MICPUN_72613</name>
</gene>
<organism evidence="1 2">
    <name type="scientific">Micromonas commoda (strain RCC299 / NOUM17 / CCMP2709)</name>
    <name type="common">Picoplanktonic green alga</name>
    <dbReference type="NCBI Taxonomy" id="296587"/>
    <lineage>
        <taxon>Eukaryota</taxon>
        <taxon>Viridiplantae</taxon>
        <taxon>Chlorophyta</taxon>
        <taxon>Mamiellophyceae</taxon>
        <taxon>Mamiellales</taxon>
        <taxon>Mamiellaceae</taxon>
        <taxon>Micromonas</taxon>
    </lineage>
</organism>
<feature type="non-terminal residue" evidence="1">
    <location>
        <position position="1"/>
    </location>
</feature>
<dbReference type="Gene3D" id="2.160.20.80">
    <property type="entry name" value="E3 ubiquitin-protein ligase SopA"/>
    <property type="match status" value="1"/>
</dbReference>
<dbReference type="InterPro" id="IPR001646">
    <property type="entry name" value="5peptide_repeat"/>
</dbReference>
<dbReference type="KEGG" id="mis:MICPUN_72613"/>
<dbReference type="EMBL" id="CP001331">
    <property type="protein sequence ID" value="ACO67104.1"/>
    <property type="molecule type" value="Genomic_DNA"/>
</dbReference>
<dbReference type="OrthoDB" id="9989223at2759"/>
<protein>
    <recommendedName>
        <fullName evidence="3">Pentapeptide repeat-containing protein</fullName>
    </recommendedName>
</protein>
<dbReference type="AlphaFoldDB" id="C1EFK7"/>